<evidence type="ECO:0000313" key="2">
    <source>
        <dbReference type="EnsemblPlants" id="OGLUM07G21900.1"/>
    </source>
</evidence>
<dbReference type="eggNOG" id="ENOG502S0RC">
    <property type="taxonomic scope" value="Eukaryota"/>
</dbReference>
<accession>A0A0E0AML4</accession>
<organism evidence="2">
    <name type="scientific">Oryza glumipatula</name>
    <dbReference type="NCBI Taxonomy" id="40148"/>
    <lineage>
        <taxon>Eukaryota</taxon>
        <taxon>Viridiplantae</taxon>
        <taxon>Streptophyta</taxon>
        <taxon>Embryophyta</taxon>
        <taxon>Tracheophyta</taxon>
        <taxon>Spermatophyta</taxon>
        <taxon>Magnoliopsida</taxon>
        <taxon>Liliopsida</taxon>
        <taxon>Poales</taxon>
        <taxon>Poaceae</taxon>
        <taxon>BOP clade</taxon>
        <taxon>Oryzoideae</taxon>
        <taxon>Oryzeae</taxon>
        <taxon>Oryzinae</taxon>
        <taxon>Oryza</taxon>
    </lineage>
</organism>
<protein>
    <recommendedName>
        <fullName evidence="4">DUF1677 family protein</fullName>
    </recommendedName>
</protein>
<feature type="region of interest" description="Disordered" evidence="1">
    <location>
        <begin position="106"/>
        <end position="129"/>
    </location>
</feature>
<dbReference type="PANTHER" id="PTHR33108">
    <property type="entry name" value="OS01G0745000 PROTEIN"/>
    <property type="match status" value="1"/>
</dbReference>
<evidence type="ECO:0008006" key="4">
    <source>
        <dbReference type="Google" id="ProtNLM"/>
    </source>
</evidence>
<dbReference type="InterPro" id="IPR012876">
    <property type="entry name" value="DUF1677_pln"/>
</dbReference>
<reference evidence="2" key="1">
    <citation type="submission" date="2015-04" db="UniProtKB">
        <authorList>
            <consortium name="EnsemblPlants"/>
        </authorList>
    </citation>
    <scope>IDENTIFICATION</scope>
</reference>
<dbReference type="Pfam" id="PF07911">
    <property type="entry name" value="DUF1677"/>
    <property type="match status" value="1"/>
</dbReference>
<dbReference type="AlphaFoldDB" id="A0A0E0AML4"/>
<dbReference type="STRING" id="40148.A0A0E0AML4"/>
<name>A0A0E0AML4_9ORYZ</name>
<dbReference type="PANTHER" id="PTHR33108:SF32">
    <property type="entry name" value="DUF1677 FAMILY PROTEIN (DUF1677)"/>
    <property type="match status" value="1"/>
</dbReference>
<evidence type="ECO:0000256" key="1">
    <source>
        <dbReference type="SAM" id="MobiDB-lite"/>
    </source>
</evidence>
<evidence type="ECO:0000313" key="3">
    <source>
        <dbReference type="Proteomes" id="UP000026961"/>
    </source>
</evidence>
<reference evidence="2" key="2">
    <citation type="submission" date="2018-05" db="EMBL/GenBank/DDBJ databases">
        <title>OgluRS3 (Oryza glumaepatula Reference Sequence Version 3).</title>
        <authorList>
            <person name="Zhang J."/>
            <person name="Kudrna D."/>
            <person name="Lee S."/>
            <person name="Talag J."/>
            <person name="Welchert J."/>
            <person name="Wing R.A."/>
        </authorList>
    </citation>
    <scope>NUCLEOTIDE SEQUENCE [LARGE SCALE GENOMIC DNA]</scope>
</reference>
<proteinExistence type="predicted"/>
<keyword evidence="3" id="KW-1185">Reference proteome</keyword>
<dbReference type="Proteomes" id="UP000026961">
    <property type="component" value="Chromosome 7"/>
</dbReference>
<dbReference type="EnsemblPlants" id="OGLUM07G21900.1">
    <property type="protein sequence ID" value="OGLUM07G21900.1"/>
    <property type="gene ID" value="OGLUM07G21900"/>
</dbReference>
<sequence>MELEVGEETEEVGVEVACECCGLTEECTAPYIAGVRARYEGRWICGLCGDAVGEELGRASPPISPAEALDRHAFVCGAGRRSTAPPSPAESADDLISALRHLLRRRLGSPPLPPPRKVRSTPSSPRRDVPASAIAIVSVDTGGGGGAGGALARTESCFAALVEEYWFDWMGHGKLEKQQRYAWQKRDKRTRRNIGRIAGCSSENL</sequence>
<dbReference type="Gramene" id="OGLUM07G21900.1">
    <property type="protein sequence ID" value="OGLUM07G21900.1"/>
    <property type="gene ID" value="OGLUM07G21900"/>
</dbReference>
<dbReference type="HOGENOM" id="CLU_085198_2_0_1"/>